<keyword evidence="3" id="KW-1185">Reference proteome</keyword>
<dbReference type="Proteomes" id="UP001595621">
    <property type="component" value="Unassembled WGS sequence"/>
</dbReference>
<evidence type="ECO:0008006" key="4">
    <source>
        <dbReference type="Google" id="ProtNLM"/>
    </source>
</evidence>
<dbReference type="RefSeq" id="WP_248935429.1">
    <property type="nucleotide sequence ID" value="NZ_JAKILF010000002.1"/>
</dbReference>
<proteinExistence type="predicted"/>
<accession>A0ABV7G6V6</accession>
<feature type="chain" id="PRO_5046948973" description="Lipoprotein" evidence="1">
    <location>
        <begin position="20"/>
        <end position="114"/>
    </location>
</feature>
<sequence length="114" mass="12588">MFKVLLLLLFLVGCTTVKITDTDGSVSVTREFGFIQISANPEEGAVYTDISVLGYATTPLGQVVGYSKQSIAVMSEKCKLVLWVDNTVNPSIVKELLKYNESICVFEPDHHEEN</sequence>
<protein>
    <recommendedName>
        <fullName evidence="4">Lipoprotein</fullName>
    </recommendedName>
</protein>
<organism evidence="2 3">
    <name type="scientific">Shewanella submarina</name>
    <dbReference type="NCBI Taxonomy" id="2016376"/>
    <lineage>
        <taxon>Bacteria</taxon>
        <taxon>Pseudomonadati</taxon>
        <taxon>Pseudomonadota</taxon>
        <taxon>Gammaproteobacteria</taxon>
        <taxon>Alteromonadales</taxon>
        <taxon>Shewanellaceae</taxon>
        <taxon>Shewanella</taxon>
    </lineage>
</organism>
<evidence type="ECO:0000256" key="1">
    <source>
        <dbReference type="SAM" id="SignalP"/>
    </source>
</evidence>
<keyword evidence="1" id="KW-0732">Signal</keyword>
<gene>
    <name evidence="2" type="ORF">ACFOE0_03520</name>
</gene>
<name>A0ABV7G6V6_9GAMM</name>
<evidence type="ECO:0000313" key="3">
    <source>
        <dbReference type="Proteomes" id="UP001595621"/>
    </source>
</evidence>
<evidence type="ECO:0000313" key="2">
    <source>
        <dbReference type="EMBL" id="MFC3137252.1"/>
    </source>
</evidence>
<dbReference type="EMBL" id="JBHRTD010000006">
    <property type="protein sequence ID" value="MFC3137252.1"/>
    <property type="molecule type" value="Genomic_DNA"/>
</dbReference>
<feature type="signal peptide" evidence="1">
    <location>
        <begin position="1"/>
        <end position="19"/>
    </location>
</feature>
<comment type="caution">
    <text evidence="2">The sequence shown here is derived from an EMBL/GenBank/DDBJ whole genome shotgun (WGS) entry which is preliminary data.</text>
</comment>
<reference evidence="3" key="1">
    <citation type="journal article" date="2019" name="Int. J. Syst. Evol. Microbiol.">
        <title>The Global Catalogue of Microorganisms (GCM) 10K type strain sequencing project: providing services to taxonomists for standard genome sequencing and annotation.</title>
        <authorList>
            <consortium name="The Broad Institute Genomics Platform"/>
            <consortium name="The Broad Institute Genome Sequencing Center for Infectious Disease"/>
            <person name="Wu L."/>
            <person name="Ma J."/>
        </authorList>
    </citation>
    <scope>NUCLEOTIDE SEQUENCE [LARGE SCALE GENOMIC DNA]</scope>
    <source>
        <strain evidence="3">KCTC 52277</strain>
    </source>
</reference>